<organism evidence="2 3">
    <name type="scientific">Persicobacter diffluens</name>
    <dbReference type="NCBI Taxonomy" id="981"/>
    <lineage>
        <taxon>Bacteria</taxon>
        <taxon>Pseudomonadati</taxon>
        <taxon>Bacteroidota</taxon>
        <taxon>Cytophagia</taxon>
        <taxon>Cytophagales</taxon>
        <taxon>Persicobacteraceae</taxon>
        <taxon>Persicobacter</taxon>
    </lineage>
</organism>
<sequence>MEFIDKKALNSSEKKALFRLWNREYPSNLAYEKESGLEQYLDSLGQAHHCLVYDQKEIKGWWVDFDREGERWFAMILDESIQGKGLGSVLIQKAKDTNDYLLGWVIDHANYRKRDGSRYRSPKDFYLKNGFSVLEEERLELDFLSAVKIKWHK</sequence>
<keyword evidence="3" id="KW-1185">Reference proteome</keyword>
<feature type="domain" description="N-acetyltransferase" evidence="1">
    <location>
        <begin position="4"/>
        <end position="150"/>
    </location>
</feature>
<dbReference type="Gene3D" id="3.40.630.30">
    <property type="match status" value="1"/>
</dbReference>
<dbReference type="Pfam" id="PF13508">
    <property type="entry name" value="Acetyltransf_7"/>
    <property type="match status" value="1"/>
</dbReference>
<accession>A0AAN4VYK9</accession>
<dbReference type="SUPFAM" id="SSF55729">
    <property type="entry name" value="Acyl-CoA N-acyltransferases (Nat)"/>
    <property type="match status" value="1"/>
</dbReference>
<dbReference type="Proteomes" id="UP001310022">
    <property type="component" value="Unassembled WGS sequence"/>
</dbReference>
<proteinExistence type="predicted"/>
<dbReference type="InterPro" id="IPR016181">
    <property type="entry name" value="Acyl_CoA_acyltransferase"/>
</dbReference>
<name>A0AAN4VYK9_9BACT</name>
<dbReference type="AlphaFoldDB" id="A0AAN4VYK9"/>
<evidence type="ECO:0000313" key="3">
    <source>
        <dbReference type="Proteomes" id="UP001310022"/>
    </source>
</evidence>
<protein>
    <recommendedName>
        <fullName evidence="1">N-acetyltransferase domain-containing protein</fullName>
    </recommendedName>
</protein>
<dbReference type="PROSITE" id="PS51186">
    <property type="entry name" value="GNAT"/>
    <property type="match status" value="1"/>
</dbReference>
<gene>
    <name evidence="2" type="ORF">PEDI_12920</name>
</gene>
<evidence type="ECO:0000259" key="1">
    <source>
        <dbReference type="PROSITE" id="PS51186"/>
    </source>
</evidence>
<reference evidence="2 3" key="1">
    <citation type="submission" date="2021-12" db="EMBL/GenBank/DDBJ databases">
        <title>Genome sequencing of bacteria with rrn-lacking chromosome and rrn-plasmid.</title>
        <authorList>
            <person name="Anda M."/>
            <person name="Iwasaki W."/>
        </authorList>
    </citation>
    <scope>NUCLEOTIDE SEQUENCE [LARGE SCALE GENOMIC DNA]</scope>
    <source>
        <strain evidence="2 3">NBRC 15940</strain>
    </source>
</reference>
<comment type="caution">
    <text evidence="2">The sequence shown here is derived from an EMBL/GenBank/DDBJ whole genome shotgun (WGS) entry which is preliminary data.</text>
</comment>
<dbReference type="InterPro" id="IPR000182">
    <property type="entry name" value="GNAT_dom"/>
</dbReference>
<dbReference type="GO" id="GO:0016747">
    <property type="term" value="F:acyltransferase activity, transferring groups other than amino-acyl groups"/>
    <property type="evidence" value="ECO:0007669"/>
    <property type="project" value="InterPro"/>
</dbReference>
<dbReference type="EMBL" id="BQKE01000001">
    <property type="protein sequence ID" value="GJM60740.1"/>
    <property type="molecule type" value="Genomic_DNA"/>
</dbReference>
<evidence type="ECO:0000313" key="2">
    <source>
        <dbReference type="EMBL" id="GJM60740.1"/>
    </source>
</evidence>
<dbReference type="RefSeq" id="WP_338236436.1">
    <property type="nucleotide sequence ID" value="NZ_BQKE01000001.1"/>
</dbReference>